<proteinExistence type="predicted"/>
<feature type="region of interest" description="Disordered" evidence="1">
    <location>
        <begin position="57"/>
        <end position="89"/>
    </location>
</feature>
<dbReference type="AlphaFoldDB" id="A0A671QF55"/>
<keyword evidence="3" id="KW-1185">Reference proteome</keyword>
<dbReference type="Ensembl" id="ENSSANT00000074838.1">
    <property type="protein sequence ID" value="ENSSANP00000070399.1"/>
    <property type="gene ID" value="ENSSANG00000035140.1"/>
</dbReference>
<name>A0A671QF55_9TELE</name>
<feature type="compositionally biased region" description="Low complexity" evidence="1">
    <location>
        <begin position="77"/>
        <end position="89"/>
    </location>
</feature>
<sequence>MQAALPPFRMDPESLDLQQVPVLSIDQIRAIRANNDYVERPVALDPASQVAFYPHDERHPQMSRSQSQHQHSHLAHLSRSSTVSSMSRGSAASDQRLLAGLTPSHSGLAVVRSQPKGDLKPDSLGSGKFQINSMLTHLRKTTWRGHVQMLKQICNQKFFWVPQFLTIHCCQILCSGSVPLCQQLCSPDAKLQCDVNGVISPSSVSNNKRSFSHGPSERSKRRTHMNICFFCTYTLCRLNLNLNHFI</sequence>
<dbReference type="Proteomes" id="UP000472260">
    <property type="component" value="Unassembled WGS sequence"/>
</dbReference>
<evidence type="ECO:0000313" key="2">
    <source>
        <dbReference type="Ensembl" id="ENSSANP00000070399.1"/>
    </source>
</evidence>
<evidence type="ECO:0000313" key="3">
    <source>
        <dbReference type="Proteomes" id="UP000472260"/>
    </source>
</evidence>
<protein>
    <submittedName>
        <fullName evidence="2">Uncharacterized protein</fullName>
    </submittedName>
</protein>
<reference evidence="2" key="1">
    <citation type="submission" date="2025-08" db="UniProtKB">
        <authorList>
            <consortium name="Ensembl"/>
        </authorList>
    </citation>
    <scope>IDENTIFICATION</scope>
</reference>
<evidence type="ECO:0000256" key="1">
    <source>
        <dbReference type="SAM" id="MobiDB-lite"/>
    </source>
</evidence>
<reference evidence="2" key="2">
    <citation type="submission" date="2025-09" db="UniProtKB">
        <authorList>
            <consortium name="Ensembl"/>
        </authorList>
    </citation>
    <scope>IDENTIFICATION</scope>
</reference>
<accession>A0A671QF55</accession>
<organism evidence="2 3">
    <name type="scientific">Sinocyclocheilus anshuiensis</name>
    <dbReference type="NCBI Taxonomy" id="1608454"/>
    <lineage>
        <taxon>Eukaryota</taxon>
        <taxon>Metazoa</taxon>
        <taxon>Chordata</taxon>
        <taxon>Craniata</taxon>
        <taxon>Vertebrata</taxon>
        <taxon>Euteleostomi</taxon>
        <taxon>Actinopterygii</taxon>
        <taxon>Neopterygii</taxon>
        <taxon>Teleostei</taxon>
        <taxon>Ostariophysi</taxon>
        <taxon>Cypriniformes</taxon>
        <taxon>Cyprinidae</taxon>
        <taxon>Cyprininae</taxon>
        <taxon>Sinocyclocheilus</taxon>
    </lineage>
</organism>